<dbReference type="SUPFAM" id="SSF55785">
    <property type="entry name" value="PYP-like sensor domain (PAS domain)"/>
    <property type="match status" value="1"/>
</dbReference>
<keyword evidence="12" id="KW-0807">Transducer</keyword>
<dbReference type="PROSITE" id="PS50109">
    <property type="entry name" value="HIS_KIN"/>
    <property type="match status" value="1"/>
</dbReference>
<keyword evidence="9 18" id="KW-0418">Kinase</keyword>
<dbReference type="GO" id="GO:0006355">
    <property type="term" value="P:regulation of DNA-templated transcription"/>
    <property type="evidence" value="ECO:0007669"/>
    <property type="project" value="InterPro"/>
</dbReference>
<dbReference type="SUPFAM" id="SSF55874">
    <property type="entry name" value="ATPase domain of HSP90 chaperone/DNA topoisomerase II/histidine kinase"/>
    <property type="match status" value="1"/>
</dbReference>
<evidence type="ECO:0000256" key="3">
    <source>
        <dbReference type="ARBA" id="ARBA00012438"/>
    </source>
</evidence>
<dbReference type="SMART" id="SM00091">
    <property type="entry name" value="PAS"/>
    <property type="match status" value="1"/>
</dbReference>
<dbReference type="CDD" id="cd06225">
    <property type="entry name" value="HAMP"/>
    <property type="match status" value="1"/>
</dbReference>
<keyword evidence="4" id="KW-1003">Cell membrane</keyword>
<evidence type="ECO:0000256" key="13">
    <source>
        <dbReference type="SAM" id="Phobius"/>
    </source>
</evidence>
<dbReference type="PRINTS" id="PR00344">
    <property type="entry name" value="BCTRLSENSOR"/>
</dbReference>
<dbReference type="NCBIfam" id="TIGR00229">
    <property type="entry name" value="sensory_box"/>
    <property type="match status" value="1"/>
</dbReference>
<dbReference type="GO" id="GO:0000155">
    <property type="term" value="F:phosphorelay sensor kinase activity"/>
    <property type="evidence" value="ECO:0007669"/>
    <property type="project" value="InterPro"/>
</dbReference>
<dbReference type="PROSITE" id="PS50112">
    <property type="entry name" value="PAS"/>
    <property type="match status" value="1"/>
</dbReference>
<dbReference type="Pfam" id="PF00672">
    <property type="entry name" value="HAMP"/>
    <property type="match status" value="1"/>
</dbReference>
<feature type="domain" description="HAMP" evidence="17">
    <location>
        <begin position="212"/>
        <end position="264"/>
    </location>
</feature>
<dbReference type="AlphaFoldDB" id="A0A1W6SQ77"/>
<dbReference type="Proteomes" id="UP000012179">
    <property type="component" value="Chromosome"/>
</dbReference>
<dbReference type="InterPro" id="IPR000700">
    <property type="entry name" value="PAS-assoc_C"/>
</dbReference>
<evidence type="ECO:0000259" key="14">
    <source>
        <dbReference type="PROSITE" id="PS50109"/>
    </source>
</evidence>
<organism evidence="18 19">
    <name type="scientific">Nitrosospira lacus</name>
    <dbReference type="NCBI Taxonomy" id="1288494"/>
    <lineage>
        <taxon>Bacteria</taxon>
        <taxon>Pseudomonadati</taxon>
        <taxon>Pseudomonadota</taxon>
        <taxon>Betaproteobacteria</taxon>
        <taxon>Nitrosomonadales</taxon>
        <taxon>Nitrosomonadaceae</taxon>
        <taxon>Nitrosospira</taxon>
    </lineage>
</organism>
<feature type="transmembrane region" description="Helical" evidence="13">
    <location>
        <begin position="190"/>
        <end position="210"/>
    </location>
</feature>
<dbReference type="RefSeq" id="WP_004177996.1">
    <property type="nucleotide sequence ID" value="NZ_CP021106.3"/>
</dbReference>
<dbReference type="InterPro" id="IPR003660">
    <property type="entry name" value="HAMP_dom"/>
</dbReference>
<dbReference type="Pfam" id="PF02518">
    <property type="entry name" value="HATPase_c"/>
    <property type="match status" value="1"/>
</dbReference>
<dbReference type="EMBL" id="CP021106">
    <property type="protein sequence ID" value="ARO87941.1"/>
    <property type="molecule type" value="Genomic_DNA"/>
</dbReference>
<evidence type="ECO:0000256" key="10">
    <source>
        <dbReference type="ARBA" id="ARBA00022989"/>
    </source>
</evidence>
<dbReference type="InterPro" id="IPR003661">
    <property type="entry name" value="HisK_dim/P_dom"/>
</dbReference>
<dbReference type="EC" id="2.7.13.3" evidence="3"/>
<keyword evidence="19" id="KW-1185">Reference proteome</keyword>
<dbReference type="GO" id="GO:0006935">
    <property type="term" value="P:chemotaxis"/>
    <property type="evidence" value="ECO:0007669"/>
    <property type="project" value="InterPro"/>
</dbReference>
<dbReference type="SUPFAM" id="SSF47384">
    <property type="entry name" value="Homodimeric domain of signal transducing histidine kinase"/>
    <property type="match status" value="1"/>
</dbReference>
<dbReference type="GO" id="GO:0007234">
    <property type="term" value="P:osmosensory signaling via phosphorelay pathway"/>
    <property type="evidence" value="ECO:0007669"/>
    <property type="project" value="TreeGrafter"/>
</dbReference>
<sequence length="638" mass="71721">MIKNLTIRSRLIFILSVLVVFLLGIEMLGLFGMSNAIDGLKTVYHNRAIPLKQVAEIESLLLRNRIAITAALMMPTPETIQNKTAEVDRDLEEMTRVWQAYMTTYIGAEEKVLAAQFAEDRDKFITEGINPAAIALRKNEIGEAYRILIEKVRPLYVPVDASIKALVKLQLDEISREYDREQSRYETIRNILVASIAVALVLAALISVVLSDAIFRPLENVVKIARGVAVGDFMQEIEVRSKDEIGQLMQALKEMRDSLVDTIGQIRDSEAHTRALLSNLIDGVASIDEQGVIKTFNPAAERIFGYAGSEIIGQDINLLFPKPRPEREQDSDSFRKYLETGKPKAFGVTSEVTGLRKNGTAFPMDFAVVEMQGGEHRMFVAIVRDISERKLEEEQKGRLMDELESANEELRNFAHVVSHDLKAPLRAIGALADWLSTDYADKFDDEGKEHMRLLVSRVHRMSNLIDGILQYSRVGRVREALVELDLNQVVHEVIDLLSPPANIIIRVENPLPRIIAEPTRIQQIFQNLLSNAINYMDKPQGEIHIACRVEGEQWKFSIADNGPGIESRHFERIFQLFQTLAPRDRIESTGVGLALVKKIVEMYGGQIWVESKAGEGSTFFFTLPKIAANINSSKGKET</sequence>
<dbReference type="GO" id="GO:0000156">
    <property type="term" value="F:phosphorelay response regulator activity"/>
    <property type="evidence" value="ECO:0007669"/>
    <property type="project" value="TreeGrafter"/>
</dbReference>
<evidence type="ECO:0000256" key="6">
    <source>
        <dbReference type="ARBA" id="ARBA00022553"/>
    </source>
</evidence>
<dbReference type="Gene3D" id="1.10.287.130">
    <property type="match status" value="1"/>
</dbReference>
<evidence type="ECO:0000256" key="1">
    <source>
        <dbReference type="ARBA" id="ARBA00000085"/>
    </source>
</evidence>
<dbReference type="InterPro" id="IPR005467">
    <property type="entry name" value="His_kinase_dom"/>
</dbReference>
<protein>
    <recommendedName>
        <fullName evidence="3">histidine kinase</fullName>
        <ecNumber evidence="3">2.7.13.3</ecNumber>
    </recommendedName>
</protein>
<evidence type="ECO:0000256" key="4">
    <source>
        <dbReference type="ARBA" id="ARBA00022475"/>
    </source>
</evidence>
<dbReference type="InterPro" id="IPR003594">
    <property type="entry name" value="HATPase_dom"/>
</dbReference>
<dbReference type="InterPro" id="IPR000014">
    <property type="entry name" value="PAS"/>
</dbReference>
<dbReference type="InterPro" id="IPR036890">
    <property type="entry name" value="HATPase_C_sf"/>
</dbReference>
<feature type="domain" description="Histidine kinase" evidence="14">
    <location>
        <begin position="416"/>
        <end position="627"/>
    </location>
</feature>
<evidence type="ECO:0000256" key="11">
    <source>
        <dbReference type="ARBA" id="ARBA00023136"/>
    </source>
</evidence>
<dbReference type="CDD" id="cd00082">
    <property type="entry name" value="HisKA"/>
    <property type="match status" value="1"/>
</dbReference>
<comment type="subcellular location">
    <subcellularLocation>
        <location evidence="2">Cell inner membrane</location>
        <topology evidence="2">Multi-pass membrane protein</topology>
    </subcellularLocation>
</comment>
<feature type="transmembrane region" description="Helical" evidence="13">
    <location>
        <begin position="12"/>
        <end position="31"/>
    </location>
</feature>
<dbReference type="SUPFAM" id="SSF158472">
    <property type="entry name" value="HAMP domain-like"/>
    <property type="match status" value="1"/>
</dbReference>
<dbReference type="SMART" id="SM00387">
    <property type="entry name" value="HATPase_c"/>
    <property type="match status" value="1"/>
</dbReference>
<keyword evidence="10 13" id="KW-1133">Transmembrane helix</keyword>
<dbReference type="SMART" id="SM00388">
    <property type="entry name" value="HisKA"/>
    <property type="match status" value="1"/>
</dbReference>
<accession>A0A1W6SQ77</accession>
<dbReference type="InterPro" id="IPR036097">
    <property type="entry name" value="HisK_dim/P_sf"/>
</dbReference>
<evidence type="ECO:0000256" key="9">
    <source>
        <dbReference type="ARBA" id="ARBA00022777"/>
    </source>
</evidence>
<dbReference type="KEGG" id="nlc:EBAPG3_009275"/>
<keyword evidence="5" id="KW-0488">Methylation</keyword>
<dbReference type="Pfam" id="PF00512">
    <property type="entry name" value="HisKA"/>
    <property type="match status" value="1"/>
</dbReference>
<dbReference type="InterPro" id="IPR004358">
    <property type="entry name" value="Sig_transdc_His_kin-like_C"/>
</dbReference>
<evidence type="ECO:0000256" key="7">
    <source>
        <dbReference type="ARBA" id="ARBA00022679"/>
    </source>
</evidence>
<dbReference type="eggNOG" id="COG4251">
    <property type="taxonomic scope" value="Bacteria"/>
</dbReference>
<proteinExistence type="predicted"/>
<feature type="domain" description="PAS" evidence="15">
    <location>
        <begin position="269"/>
        <end position="341"/>
    </location>
</feature>
<dbReference type="Pfam" id="PF02203">
    <property type="entry name" value="TarH"/>
    <property type="match status" value="1"/>
</dbReference>
<name>A0A1W6SQ77_9PROT</name>
<comment type="catalytic activity">
    <reaction evidence="1">
        <text>ATP + protein L-histidine = ADP + protein N-phospho-L-histidine.</text>
        <dbReference type="EC" id="2.7.13.3"/>
    </reaction>
</comment>
<feature type="domain" description="PAC" evidence="16">
    <location>
        <begin position="348"/>
        <end position="398"/>
    </location>
</feature>
<dbReference type="InterPro" id="IPR013767">
    <property type="entry name" value="PAS_fold"/>
</dbReference>
<keyword evidence="8 13" id="KW-0812">Transmembrane</keyword>
<dbReference type="PROSITE" id="PS50885">
    <property type="entry name" value="HAMP"/>
    <property type="match status" value="1"/>
</dbReference>
<dbReference type="PANTHER" id="PTHR42878:SF15">
    <property type="entry name" value="BACTERIOPHYTOCHROME"/>
    <property type="match status" value="1"/>
</dbReference>
<dbReference type="PANTHER" id="PTHR42878">
    <property type="entry name" value="TWO-COMPONENT HISTIDINE KINASE"/>
    <property type="match status" value="1"/>
</dbReference>
<evidence type="ECO:0000313" key="19">
    <source>
        <dbReference type="Proteomes" id="UP000012179"/>
    </source>
</evidence>
<dbReference type="Pfam" id="PF00989">
    <property type="entry name" value="PAS"/>
    <property type="match status" value="1"/>
</dbReference>
<evidence type="ECO:0000313" key="18">
    <source>
        <dbReference type="EMBL" id="ARO87941.1"/>
    </source>
</evidence>
<dbReference type="GO" id="GO:0030295">
    <property type="term" value="F:protein kinase activator activity"/>
    <property type="evidence" value="ECO:0007669"/>
    <property type="project" value="TreeGrafter"/>
</dbReference>
<dbReference type="CDD" id="cd00130">
    <property type="entry name" value="PAS"/>
    <property type="match status" value="1"/>
</dbReference>
<dbReference type="Gene3D" id="6.10.340.10">
    <property type="match status" value="1"/>
</dbReference>
<dbReference type="InterPro" id="IPR050351">
    <property type="entry name" value="BphY/WalK/GraS-like"/>
</dbReference>
<keyword evidence="11 13" id="KW-0472">Membrane</keyword>
<dbReference type="SMART" id="SM00086">
    <property type="entry name" value="PAC"/>
    <property type="match status" value="1"/>
</dbReference>
<evidence type="ECO:0000256" key="8">
    <source>
        <dbReference type="ARBA" id="ARBA00022692"/>
    </source>
</evidence>
<dbReference type="SMART" id="SM00304">
    <property type="entry name" value="HAMP"/>
    <property type="match status" value="1"/>
</dbReference>
<dbReference type="InterPro" id="IPR003122">
    <property type="entry name" value="Tar_rcpt_lig-bd"/>
</dbReference>
<gene>
    <name evidence="18" type="ORF">EBAPG3_009275</name>
</gene>
<keyword evidence="6" id="KW-0597">Phosphoprotein</keyword>
<dbReference type="InterPro" id="IPR035965">
    <property type="entry name" value="PAS-like_dom_sf"/>
</dbReference>
<evidence type="ECO:0000259" key="17">
    <source>
        <dbReference type="PROSITE" id="PS50885"/>
    </source>
</evidence>
<reference evidence="18 19" key="1">
    <citation type="journal article" date="2015" name="Int. J. Syst. Evol. Microbiol.">
        <title>Nitrosospira lacus sp. nov., a psychrotolerant, ammonia-oxidizing bacterium from sandy lake sediment.</title>
        <authorList>
            <person name="Urakawa H."/>
            <person name="Garcia J.C."/>
            <person name="Nielsen J.L."/>
            <person name="Le V.Q."/>
            <person name="Kozlowski J.A."/>
            <person name="Stein L.Y."/>
            <person name="Lim C.K."/>
            <person name="Pommerening-Roser A."/>
            <person name="Martens-Habbena W."/>
            <person name="Stahl D.A."/>
            <person name="Klotz M.G."/>
        </authorList>
    </citation>
    <scope>NUCLEOTIDE SEQUENCE [LARGE SCALE GENOMIC DNA]</scope>
    <source>
        <strain evidence="18 19">APG3</strain>
    </source>
</reference>
<dbReference type="eggNOG" id="COG2770">
    <property type="taxonomic scope" value="Bacteria"/>
</dbReference>
<evidence type="ECO:0000259" key="15">
    <source>
        <dbReference type="PROSITE" id="PS50112"/>
    </source>
</evidence>
<dbReference type="Gene3D" id="3.30.450.20">
    <property type="entry name" value="PAS domain"/>
    <property type="match status" value="1"/>
</dbReference>
<dbReference type="FunFam" id="3.30.565.10:FF:000006">
    <property type="entry name" value="Sensor histidine kinase WalK"/>
    <property type="match status" value="1"/>
</dbReference>
<keyword evidence="7" id="KW-0808">Transferase</keyword>
<evidence type="ECO:0000259" key="16">
    <source>
        <dbReference type="PROSITE" id="PS50113"/>
    </source>
</evidence>
<dbReference type="PROSITE" id="PS50113">
    <property type="entry name" value="PAC"/>
    <property type="match status" value="1"/>
</dbReference>
<dbReference type="GO" id="GO:0005886">
    <property type="term" value="C:plasma membrane"/>
    <property type="evidence" value="ECO:0007669"/>
    <property type="project" value="UniProtKB-SubCell"/>
</dbReference>
<evidence type="ECO:0000256" key="5">
    <source>
        <dbReference type="ARBA" id="ARBA00022481"/>
    </source>
</evidence>
<dbReference type="OrthoDB" id="9808408at2"/>
<evidence type="ECO:0000256" key="12">
    <source>
        <dbReference type="ARBA" id="ARBA00023224"/>
    </source>
</evidence>
<dbReference type="InterPro" id="IPR001610">
    <property type="entry name" value="PAC"/>
</dbReference>
<evidence type="ECO:0000256" key="2">
    <source>
        <dbReference type="ARBA" id="ARBA00004429"/>
    </source>
</evidence>
<dbReference type="Gene3D" id="3.30.565.10">
    <property type="entry name" value="Histidine kinase-like ATPase, C-terminal domain"/>
    <property type="match status" value="1"/>
</dbReference>